<reference evidence="4" key="1">
    <citation type="submission" date="2020-07" db="EMBL/GenBank/DDBJ databases">
        <title>Huge and variable diversity of episymbiotic CPR bacteria and DPANN archaea in groundwater ecosystems.</title>
        <authorList>
            <person name="He C.Y."/>
            <person name="Keren R."/>
            <person name="Whittaker M."/>
            <person name="Farag I.F."/>
            <person name="Doudna J."/>
            <person name="Cate J.H.D."/>
            <person name="Banfield J.F."/>
        </authorList>
    </citation>
    <scope>NUCLEOTIDE SEQUENCE</scope>
    <source>
        <strain evidence="4">NC_groundwater_1664_Pr3_B-0.1um_52_9</strain>
    </source>
</reference>
<dbReference type="PANTHER" id="PTHR23077">
    <property type="entry name" value="AAA-FAMILY ATPASE"/>
    <property type="match status" value="1"/>
</dbReference>
<evidence type="ECO:0000313" key="4">
    <source>
        <dbReference type="EMBL" id="MBI5248733.1"/>
    </source>
</evidence>
<keyword evidence="1" id="KW-0547">Nucleotide-binding</keyword>
<protein>
    <submittedName>
        <fullName evidence="4">ATP-binding protein</fullName>
    </submittedName>
</protein>
<dbReference type="Pfam" id="PF00004">
    <property type="entry name" value="AAA"/>
    <property type="match status" value="2"/>
</dbReference>
<name>A0A9D6V106_9BACT</name>
<gene>
    <name evidence="4" type="ORF">HY912_04495</name>
</gene>
<feature type="domain" description="AAA+ ATPase" evidence="3">
    <location>
        <begin position="529"/>
        <end position="658"/>
    </location>
</feature>
<proteinExistence type="predicted"/>
<sequence>MRRRHFPRSQPIVPAVTDLDKSQRFMKQKLALYLDKLLARQPRLDREFLEMLHWLVGPEMLEDFVDQLRPLLTVQQRRQFEQHLGEDIFESHVFANAILSLVRGMRRDLQNTVTRLLKKTLNQWLDTIQYCGASQVENSLSLFKEIFRLSDLEIEICLFLSLLQIWDEAQRLFEYHLGCHSFSGRNYLATILNASDVEIALAINGKLTKIGILENDRGNSISLEASFHQLLNTASHGDLKTEFFTKIDPNPVPLDAHMVDPLATQHILTLLGAGTESSTHVLLYGPPGTGKTSYALGLAKELGLPVYLVEHAAKDRHWRRQFAFTACVNMAVHGESSIVLADDSDVILGTRDSWSLFGESSDKRWLHDLLETPGVRMIWTVNSISQIEESVARRFSFSLPFKAFSTAQRIRLWESILEKRNLGAILEESQVKDLATKFQSSPGVIEQSVRKAAETGCHSNEGLLSALNLSLDAHETLTHGGTKPHRAKLADPNFTLEGLNVTGTDLRGLIEELKAYTQHLKRLDDNDGSTMALLFHGPSGTGKSHLARHLALELDKEVVFKRGSDLLSMWVGGTEQNIKGAYEEAAAKDAILVFDEADSLIFTRDRAVRSWEISHTNEFLTWMEQFPGIQIFTTNRLSDLDNASLRRFNHKLEFRYLRPDGNITFYKRLLLPLTGSRMSNKIESQLKQISRLAPGDFKVVRDRFKFKNPSEVSHDALLAALREEAMVKSVHAGEKAIGF</sequence>
<evidence type="ECO:0000313" key="5">
    <source>
        <dbReference type="Proteomes" id="UP000807825"/>
    </source>
</evidence>
<feature type="domain" description="AAA+ ATPase" evidence="3">
    <location>
        <begin position="277"/>
        <end position="405"/>
    </location>
</feature>
<dbReference type="Proteomes" id="UP000807825">
    <property type="component" value="Unassembled WGS sequence"/>
</dbReference>
<dbReference type="SMART" id="SM00382">
    <property type="entry name" value="AAA"/>
    <property type="match status" value="2"/>
</dbReference>
<dbReference type="InterPro" id="IPR003593">
    <property type="entry name" value="AAA+_ATPase"/>
</dbReference>
<dbReference type="InterPro" id="IPR003959">
    <property type="entry name" value="ATPase_AAA_core"/>
</dbReference>
<dbReference type="GO" id="GO:0005524">
    <property type="term" value="F:ATP binding"/>
    <property type="evidence" value="ECO:0007669"/>
    <property type="project" value="UniProtKB-KW"/>
</dbReference>
<dbReference type="CDD" id="cd19481">
    <property type="entry name" value="RecA-like_protease"/>
    <property type="match status" value="1"/>
</dbReference>
<evidence type="ECO:0000259" key="3">
    <source>
        <dbReference type="SMART" id="SM00382"/>
    </source>
</evidence>
<comment type="caution">
    <text evidence="4">The sequence shown here is derived from an EMBL/GenBank/DDBJ whole genome shotgun (WGS) entry which is preliminary data.</text>
</comment>
<dbReference type="InterPro" id="IPR027417">
    <property type="entry name" value="P-loop_NTPase"/>
</dbReference>
<dbReference type="Gene3D" id="3.40.50.300">
    <property type="entry name" value="P-loop containing nucleotide triphosphate hydrolases"/>
    <property type="match status" value="2"/>
</dbReference>
<dbReference type="PANTHER" id="PTHR23077:SF27">
    <property type="entry name" value="ATPASE FAMILY GENE 2 PROTEIN HOMOLOG A"/>
    <property type="match status" value="1"/>
</dbReference>
<dbReference type="GO" id="GO:0005737">
    <property type="term" value="C:cytoplasm"/>
    <property type="evidence" value="ECO:0007669"/>
    <property type="project" value="TreeGrafter"/>
</dbReference>
<evidence type="ECO:0000256" key="2">
    <source>
        <dbReference type="ARBA" id="ARBA00022840"/>
    </source>
</evidence>
<dbReference type="EMBL" id="JACRDE010000133">
    <property type="protein sequence ID" value="MBI5248733.1"/>
    <property type="molecule type" value="Genomic_DNA"/>
</dbReference>
<evidence type="ECO:0000256" key="1">
    <source>
        <dbReference type="ARBA" id="ARBA00022741"/>
    </source>
</evidence>
<organism evidence="4 5">
    <name type="scientific">Desulfomonile tiedjei</name>
    <dbReference type="NCBI Taxonomy" id="2358"/>
    <lineage>
        <taxon>Bacteria</taxon>
        <taxon>Pseudomonadati</taxon>
        <taxon>Thermodesulfobacteriota</taxon>
        <taxon>Desulfomonilia</taxon>
        <taxon>Desulfomonilales</taxon>
        <taxon>Desulfomonilaceae</taxon>
        <taxon>Desulfomonile</taxon>
    </lineage>
</organism>
<accession>A0A9D6V106</accession>
<dbReference type="GO" id="GO:0016887">
    <property type="term" value="F:ATP hydrolysis activity"/>
    <property type="evidence" value="ECO:0007669"/>
    <property type="project" value="InterPro"/>
</dbReference>
<dbReference type="SUPFAM" id="SSF52540">
    <property type="entry name" value="P-loop containing nucleoside triphosphate hydrolases"/>
    <property type="match status" value="2"/>
</dbReference>
<keyword evidence="2 4" id="KW-0067">ATP-binding</keyword>
<dbReference type="AlphaFoldDB" id="A0A9D6V106"/>
<dbReference type="InterPro" id="IPR050168">
    <property type="entry name" value="AAA_ATPase_domain"/>
</dbReference>